<evidence type="ECO:0000313" key="7">
    <source>
        <dbReference type="Proteomes" id="UP001385951"/>
    </source>
</evidence>
<dbReference type="GO" id="GO:0071818">
    <property type="term" value="C:BAT3 complex"/>
    <property type="evidence" value="ECO:0007669"/>
    <property type="project" value="TreeGrafter"/>
</dbReference>
<dbReference type="SMART" id="SM00213">
    <property type="entry name" value="UBQ"/>
    <property type="match status" value="1"/>
</dbReference>
<dbReference type="GO" id="GO:0051087">
    <property type="term" value="F:protein-folding chaperone binding"/>
    <property type="evidence" value="ECO:0007669"/>
    <property type="project" value="TreeGrafter"/>
</dbReference>
<evidence type="ECO:0000256" key="2">
    <source>
        <dbReference type="ARBA" id="ARBA00022490"/>
    </source>
</evidence>
<dbReference type="AlphaFoldDB" id="A0AAW0FVM6"/>
<dbReference type="GO" id="GO:0006620">
    <property type="term" value="P:post-translational protein targeting to endoplasmic reticulum membrane"/>
    <property type="evidence" value="ECO:0007669"/>
    <property type="project" value="InterPro"/>
</dbReference>
<dbReference type="PANTHER" id="PTHR46555:SF1">
    <property type="entry name" value="UBIQUITIN-LIKE PROTEIN 4A"/>
    <property type="match status" value="1"/>
</dbReference>
<evidence type="ECO:0000256" key="3">
    <source>
        <dbReference type="SAM" id="MobiDB-lite"/>
    </source>
</evidence>
<feature type="region of interest" description="Disordered" evidence="3">
    <location>
        <begin position="144"/>
        <end position="165"/>
    </location>
</feature>
<comment type="caution">
    <text evidence="6">The sequence shown here is derived from an EMBL/GenBank/DDBJ whole genome shotgun (WGS) entry which is preliminary data.</text>
</comment>
<dbReference type="SUPFAM" id="SSF54236">
    <property type="entry name" value="Ubiquitin-like"/>
    <property type="match status" value="1"/>
</dbReference>
<dbReference type="EMBL" id="JASBNA010000020">
    <property type="protein sequence ID" value="KAK7685598.1"/>
    <property type="molecule type" value="Genomic_DNA"/>
</dbReference>
<evidence type="ECO:0000313" key="6">
    <source>
        <dbReference type="EMBL" id="KAK7685598.1"/>
    </source>
</evidence>
<organism evidence="6 7">
    <name type="scientific">Cerrena zonata</name>
    <dbReference type="NCBI Taxonomy" id="2478898"/>
    <lineage>
        <taxon>Eukaryota</taxon>
        <taxon>Fungi</taxon>
        <taxon>Dikarya</taxon>
        <taxon>Basidiomycota</taxon>
        <taxon>Agaricomycotina</taxon>
        <taxon>Agaricomycetes</taxon>
        <taxon>Polyporales</taxon>
        <taxon>Cerrenaceae</taxon>
        <taxon>Cerrena</taxon>
    </lineage>
</organism>
<dbReference type="EMBL" id="JASBNA010000119">
    <property type="protein sequence ID" value="KAK7676400.1"/>
    <property type="molecule type" value="Genomic_DNA"/>
</dbReference>
<dbReference type="InterPro" id="IPR047154">
    <property type="entry name" value="UBL4A-like"/>
</dbReference>
<dbReference type="Pfam" id="PF00240">
    <property type="entry name" value="ubiquitin"/>
    <property type="match status" value="1"/>
</dbReference>
<dbReference type="PROSITE" id="PS50053">
    <property type="entry name" value="UBIQUITIN_2"/>
    <property type="match status" value="1"/>
</dbReference>
<keyword evidence="2" id="KW-0963">Cytoplasm</keyword>
<dbReference type="InterPro" id="IPR000626">
    <property type="entry name" value="Ubiquitin-like_dom"/>
</dbReference>
<dbReference type="Gene3D" id="3.10.20.90">
    <property type="entry name" value="Phosphatidylinositol 3-kinase Catalytic Subunit, Chain A, domain 1"/>
    <property type="match status" value="1"/>
</dbReference>
<keyword evidence="7" id="KW-1185">Reference proteome</keyword>
<dbReference type="CDD" id="cd01805">
    <property type="entry name" value="Ubl_Rad23"/>
    <property type="match status" value="1"/>
</dbReference>
<proteinExistence type="predicted"/>
<dbReference type="GO" id="GO:0071816">
    <property type="term" value="P:tail-anchored membrane protein insertion into ER membrane"/>
    <property type="evidence" value="ECO:0007669"/>
    <property type="project" value="TreeGrafter"/>
</dbReference>
<gene>
    <name evidence="6" type="ORF">QCA50_011465</name>
    <name evidence="5" type="ORF">QCA50_020663</name>
</gene>
<dbReference type="InterPro" id="IPR029071">
    <property type="entry name" value="Ubiquitin-like_domsf"/>
</dbReference>
<accession>A0AAW0FVM6</accession>
<evidence type="ECO:0000259" key="4">
    <source>
        <dbReference type="PROSITE" id="PS50053"/>
    </source>
</evidence>
<sequence>MAEQAEAAFVKNFTNNLSAQPVTYPDDFQPPPESYLKKVPVLPVDLPEPPKREHAETSAAGAVKLTFKSLKPAQSYTLSVSLADTIAVIKSQLANEAGAPPADVQRLLLKGKALADAKLLKEYDVKDGDTLNLMVKPGYQWDPSKVSSGATTETPPTPVGSTAQELKPITLLPEPTRPTRGHGRIPSVVLSPSPSLTALPDEKVVDIPLVLDTSNIPSSPTGGPESTYHTEISQPEFWERLYGFLSSEFSVQSDAVTAWEDFFCSSKGTLSVSEIAKIRDKVGVTGMAGT</sequence>
<comment type="subcellular location">
    <subcellularLocation>
        <location evidence="1">Cytoplasm</location>
        <location evidence="1">Cytosol</location>
    </subcellularLocation>
</comment>
<dbReference type="Proteomes" id="UP001385951">
    <property type="component" value="Unassembled WGS sequence"/>
</dbReference>
<name>A0AAW0FVM6_9APHY</name>
<dbReference type="PANTHER" id="PTHR46555">
    <property type="entry name" value="UBIQUITIN-LIKE PROTEIN 4A"/>
    <property type="match status" value="1"/>
</dbReference>
<evidence type="ECO:0000256" key="1">
    <source>
        <dbReference type="ARBA" id="ARBA00004514"/>
    </source>
</evidence>
<feature type="compositionally biased region" description="Polar residues" evidence="3">
    <location>
        <begin position="145"/>
        <end position="164"/>
    </location>
</feature>
<evidence type="ECO:0000313" key="5">
    <source>
        <dbReference type="EMBL" id="KAK7676400.1"/>
    </source>
</evidence>
<feature type="domain" description="Ubiquitin-like" evidence="4">
    <location>
        <begin position="63"/>
        <end position="136"/>
    </location>
</feature>
<reference evidence="6 7" key="1">
    <citation type="submission" date="2022-09" db="EMBL/GenBank/DDBJ databases">
        <authorList>
            <person name="Palmer J.M."/>
        </authorList>
    </citation>
    <scope>NUCLEOTIDE SEQUENCE [LARGE SCALE GENOMIC DNA]</scope>
    <source>
        <strain evidence="6 7">DSM 7382</strain>
    </source>
</reference>
<protein>
    <recommendedName>
        <fullName evidence="4">Ubiquitin-like domain-containing protein</fullName>
    </recommendedName>
</protein>